<proteinExistence type="predicted"/>
<accession>A0A379ABD9</accession>
<evidence type="ECO:0000313" key="2">
    <source>
        <dbReference type="Proteomes" id="UP000254640"/>
    </source>
</evidence>
<dbReference type="AlphaFoldDB" id="A0A379ABD9"/>
<keyword evidence="2" id="KW-1185">Reference proteome</keyword>
<protein>
    <submittedName>
        <fullName evidence="1">Uncharacterized protein</fullName>
    </submittedName>
</protein>
<organism evidence="1 2">
    <name type="scientific">Enterobacter agglomerans</name>
    <name type="common">Erwinia herbicola</name>
    <name type="synonym">Pantoea agglomerans</name>
    <dbReference type="NCBI Taxonomy" id="549"/>
    <lineage>
        <taxon>Bacteria</taxon>
        <taxon>Pseudomonadati</taxon>
        <taxon>Pseudomonadota</taxon>
        <taxon>Gammaproteobacteria</taxon>
        <taxon>Enterobacterales</taxon>
        <taxon>Erwiniaceae</taxon>
        <taxon>Pantoea</taxon>
        <taxon>Pantoea agglomerans group</taxon>
    </lineage>
</organism>
<sequence length="34" mass="3878">MPRASDVDALSADTMAALKQIYQEKIAPHVHQRW</sequence>
<evidence type="ECO:0000313" key="1">
    <source>
        <dbReference type="EMBL" id="SUB14530.1"/>
    </source>
</evidence>
<name>A0A379ABD9_ENTAG</name>
<reference evidence="1 2" key="1">
    <citation type="submission" date="2018-06" db="EMBL/GenBank/DDBJ databases">
        <authorList>
            <consortium name="Pathogen Informatics"/>
            <person name="Doyle S."/>
        </authorList>
    </citation>
    <scope>NUCLEOTIDE SEQUENCE [LARGE SCALE GENOMIC DNA]</scope>
    <source>
        <strain evidence="1 2">NCTC9381</strain>
    </source>
</reference>
<dbReference type="EMBL" id="UGSO01000001">
    <property type="protein sequence ID" value="SUB14530.1"/>
    <property type="molecule type" value="Genomic_DNA"/>
</dbReference>
<gene>
    <name evidence="1" type="ORF">NCTC9381_00379</name>
</gene>
<dbReference type="Proteomes" id="UP000254640">
    <property type="component" value="Unassembled WGS sequence"/>
</dbReference>